<evidence type="ECO:0000313" key="12">
    <source>
        <dbReference type="Proteomes" id="UP001315967"/>
    </source>
</evidence>
<comment type="subcellular location">
    <subcellularLocation>
        <location evidence="9">Cell membrane</location>
        <topology evidence="9">Multi-pass membrane protein</topology>
    </subcellularLocation>
    <subcellularLocation>
        <location evidence="1">Membrane</location>
        <topology evidence="1">Multi-pass membrane protein</topology>
    </subcellularLocation>
</comment>
<sequence length="455" mass="50758">MEIFHRSFEENQEVLKQHLQNNRMTRFRTEYLALHYYDQAKLFEVFDEDERAKLYQYLSPSELANIFDQLESQDEHIESYFDEMSNPYAAAVLGEMYADNAVDVLNNIKDREKVNIYMHLMKSDSAREISQLINYLDDTAGSIMTTEFISVEANYTLKEAYQHLKSEAIQAETIYYVYVVDSEKRLVGVISLRDLIINDDNKLVSDVMNTRIISVQVNDNQEEVAKMVQDYDLLALPVVGFDRELLGIITVDDILDVMQEEADSDYSGLAAVNVSQEHETPLSASKSRLPWLITLLFLGMGTSSLISQYESLIESASVLSAFVTLITGTAGNAGTQSLAVAVRKITNKTEDDDFFKSLVFELLTGIITGVIVGVTIAIVAGIWQQNFPLGIVIGISMAAAIIVANLAGALIPKIMTRLGFDPAVASGPFISTLSDLTSVFIYFSIASTFIDLIIK</sequence>
<protein>
    <recommendedName>
        <fullName evidence="9">Magnesium transporter MgtE</fullName>
    </recommendedName>
</protein>
<evidence type="ECO:0000256" key="9">
    <source>
        <dbReference type="RuleBase" id="RU362011"/>
    </source>
</evidence>
<organism evidence="11 12">
    <name type="scientific">Fundicoccus culcitae</name>
    <dbReference type="NCBI Taxonomy" id="2969821"/>
    <lineage>
        <taxon>Bacteria</taxon>
        <taxon>Bacillati</taxon>
        <taxon>Bacillota</taxon>
        <taxon>Bacilli</taxon>
        <taxon>Lactobacillales</taxon>
        <taxon>Aerococcaceae</taxon>
        <taxon>Fundicoccus</taxon>
    </lineage>
</organism>
<evidence type="ECO:0000313" key="11">
    <source>
        <dbReference type="EMBL" id="UUX34185.1"/>
    </source>
</evidence>
<keyword evidence="7 9" id="KW-0472">Membrane</keyword>
<keyword evidence="6 9" id="KW-1133">Transmembrane helix</keyword>
<keyword evidence="5 9" id="KW-0460">Magnesium</keyword>
<evidence type="ECO:0000256" key="3">
    <source>
        <dbReference type="ARBA" id="ARBA00022448"/>
    </source>
</evidence>
<proteinExistence type="inferred from homology"/>
<dbReference type="Gene3D" id="1.10.357.20">
    <property type="entry name" value="SLC41 divalent cation transporters, integral membrane domain"/>
    <property type="match status" value="1"/>
</dbReference>
<feature type="transmembrane region" description="Helical" evidence="9">
    <location>
        <begin position="362"/>
        <end position="383"/>
    </location>
</feature>
<dbReference type="InterPro" id="IPR036739">
    <property type="entry name" value="SLC41_membr_dom_sf"/>
</dbReference>
<dbReference type="Gene3D" id="1.25.60.10">
    <property type="entry name" value="MgtE N-terminal domain-like"/>
    <property type="match status" value="1"/>
</dbReference>
<evidence type="ECO:0000256" key="2">
    <source>
        <dbReference type="ARBA" id="ARBA00009749"/>
    </source>
</evidence>
<dbReference type="PANTHER" id="PTHR43773">
    <property type="entry name" value="MAGNESIUM TRANSPORTER MGTE"/>
    <property type="match status" value="1"/>
</dbReference>
<keyword evidence="9" id="KW-0479">Metal-binding</keyword>
<dbReference type="Pfam" id="PF01769">
    <property type="entry name" value="MgtE"/>
    <property type="match status" value="1"/>
</dbReference>
<dbReference type="InterPro" id="IPR006669">
    <property type="entry name" value="MgtE_transporter"/>
</dbReference>
<comment type="function">
    <text evidence="9">Acts as a magnesium transporter.</text>
</comment>
<keyword evidence="12" id="KW-1185">Reference proteome</keyword>
<evidence type="ECO:0000256" key="8">
    <source>
        <dbReference type="PROSITE-ProRule" id="PRU00703"/>
    </source>
</evidence>
<dbReference type="PANTHER" id="PTHR43773:SF1">
    <property type="entry name" value="MAGNESIUM TRANSPORTER MGTE"/>
    <property type="match status" value="1"/>
</dbReference>
<dbReference type="SMART" id="SM00924">
    <property type="entry name" value="MgtE_N"/>
    <property type="match status" value="1"/>
</dbReference>
<evidence type="ECO:0000256" key="7">
    <source>
        <dbReference type="ARBA" id="ARBA00023136"/>
    </source>
</evidence>
<dbReference type="RefSeq" id="WP_313793688.1">
    <property type="nucleotide sequence ID" value="NZ_CP102453.1"/>
</dbReference>
<dbReference type="NCBIfam" id="TIGR00400">
    <property type="entry name" value="mgtE"/>
    <property type="match status" value="1"/>
</dbReference>
<evidence type="ECO:0000256" key="5">
    <source>
        <dbReference type="ARBA" id="ARBA00022842"/>
    </source>
</evidence>
<feature type="transmembrane region" description="Helical" evidence="9">
    <location>
        <begin position="389"/>
        <end position="411"/>
    </location>
</feature>
<dbReference type="SUPFAM" id="SSF54631">
    <property type="entry name" value="CBS-domain pair"/>
    <property type="match status" value="1"/>
</dbReference>
<keyword evidence="8" id="KW-0129">CBS domain</keyword>
<dbReference type="CDD" id="cd04606">
    <property type="entry name" value="CBS_pair_Mg_transporter"/>
    <property type="match status" value="1"/>
</dbReference>
<dbReference type="Proteomes" id="UP001315967">
    <property type="component" value="Chromosome"/>
</dbReference>
<dbReference type="InterPro" id="IPR006667">
    <property type="entry name" value="SLC41_membr_dom"/>
</dbReference>
<reference evidence="11 12" key="1">
    <citation type="submission" date="2022-08" db="EMBL/GenBank/DDBJ databases">
        <title>Aerococcaceae sp. nov isolated from spoiled eye mask.</title>
        <authorList>
            <person name="Zhou G."/>
            <person name="Xie X.-B."/>
            <person name="Shi Q.-S."/>
            <person name="Wang Y.-S."/>
            <person name="Wen X."/>
            <person name="Peng H."/>
            <person name="Yang X.-J."/>
            <person name="Tao H.-B."/>
            <person name="Huang X.-M."/>
        </authorList>
    </citation>
    <scope>NUCLEOTIDE SEQUENCE [LARGE SCALE GENOMIC DNA]</scope>
    <source>
        <strain evidence="12">DM20194951</strain>
    </source>
</reference>
<dbReference type="InterPro" id="IPR000644">
    <property type="entry name" value="CBS_dom"/>
</dbReference>
<feature type="transmembrane region" description="Helical" evidence="9">
    <location>
        <begin position="432"/>
        <end position="454"/>
    </location>
</feature>
<keyword evidence="4 9" id="KW-0812">Transmembrane</keyword>
<evidence type="ECO:0000256" key="4">
    <source>
        <dbReference type="ARBA" id="ARBA00022692"/>
    </source>
</evidence>
<comment type="similarity">
    <text evidence="2 9">Belongs to the SLC41A transporter family.</text>
</comment>
<evidence type="ECO:0000256" key="1">
    <source>
        <dbReference type="ARBA" id="ARBA00004141"/>
    </source>
</evidence>
<gene>
    <name evidence="11" type="primary">mgtE</name>
    <name evidence="11" type="ORF">NRE15_00510</name>
</gene>
<dbReference type="Pfam" id="PF03448">
    <property type="entry name" value="MgtE_N"/>
    <property type="match status" value="1"/>
</dbReference>
<dbReference type="SMART" id="SM00116">
    <property type="entry name" value="CBS"/>
    <property type="match status" value="2"/>
</dbReference>
<feature type="domain" description="CBS" evidence="10">
    <location>
        <begin position="144"/>
        <end position="207"/>
    </location>
</feature>
<feature type="domain" description="CBS" evidence="10">
    <location>
        <begin position="208"/>
        <end position="264"/>
    </location>
</feature>
<feature type="transmembrane region" description="Helical" evidence="9">
    <location>
        <begin position="318"/>
        <end position="342"/>
    </location>
</feature>
<dbReference type="Gene3D" id="3.10.580.10">
    <property type="entry name" value="CBS-domain"/>
    <property type="match status" value="1"/>
</dbReference>
<dbReference type="SUPFAM" id="SSF158791">
    <property type="entry name" value="MgtE N-terminal domain-like"/>
    <property type="match status" value="1"/>
</dbReference>
<accession>A0ABY5P732</accession>
<dbReference type="InterPro" id="IPR046342">
    <property type="entry name" value="CBS_dom_sf"/>
</dbReference>
<dbReference type="EMBL" id="CP102453">
    <property type="protein sequence ID" value="UUX34185.1"/>
    <property type="molecule type" value="Genomic_DNA"/>
</dbReference>
<dbReference type="InterPro" id="IPR038076">
    <property type="entry name" value="MgtE_N_sf"/>
</dbReference>
<evidence type="ECO:0000256" key="6">
    <source>
        <dbReference type="ARBA" id="ARBA00022989"/>
    </source>
</evidence>
<feature type="transmembrane region" description="Helical" evidence="9">
    <location>
        <begin position="289"/>
        <end position="306"/>
    </location>
</feature>
<comment type="subunit">
    <text evidence="9">Homodimer.</text>
</comment>
<dbReference type="PROSITE" id="PS51371">
    <property type="entry name" value="CBS"/>
    <property type="match status" value="2"/>
</dbReference>
<dbReference type="SUPFAM" id="SSF161093">
    <property type="entry name" value="MgtE membrane domain-like"/>
    <property type="match status" value="1"/>
</dbReference>
<keyword evidence="9" id="KW-1003">Cell membrane</keyword>
<dbReference type="InterPro" id="IPR006668">
    <property type="entry name" value="Mg_transptr_MgtE_intracell_dom"/>
</dbReference>
<dbReference type="Pfam" id="PF00571">
    <property type="entry name" value="CBS"/>
    <property type="match status" value="2"/>
</dbReference>
<keyword evidence="3 9" id="KW-0813">Transport</keyword>
<name>A0ABY5P732_9LACT</name>
<evidence type="ECO:0000259" key="10">
    <source>
        <dbReference type="PROSITE" id="PS51371"/>
    </source>
</evidence>